<feature type="region of interest" description="Disordered" evidence="1">
    <location>
        <begin position="75"/>
        <end position="149"/>
    </location>
</feature>
<feature type="compositionally biased region" description="Basic and acidic residues" evidence="1">
    <location>
        <begin position="108"/>
        <end position="138"/>
    </location>
</feature>
<proteinExistence type="predicted"/>
<protein>
    <submittedName>
        <fullName evidence="2">Uncharacterized protein</fullName>
    </submittedName>
</protein>
<accession>A0A8S0T9R6</accession>
<organism evidence="2 3">
    <name type="scientific">Olea europaea subsp. europaea</name>
    <dbReference type="NCBI Taxonomy" id="158383"/>
    <lineage>
        <taxon>Eukaryota</taxon>
        <taxon>Viridiplantae</taxon>
        <taxon>Streptophyta</taxon>
        <taxon>Embryophyta</taxon>
        <taxon>Tracheophyta</taxon>
        <taxon>Spermatophyta</taxon>
        <taxon>Magnoliopsida</taxon>
        <taxon>eudicotyledons</taxon>
        <taxon>Gunneridae</taxon>
        <taxon>Pentapetalae</taxon>
        <taxon>asterids</taxon>
        <taxon>lamiids</taxon>
        <taxon>Lamiales</taxon>
        <taxon>Oleaceae</taxon>
        <taxon>Oleeae</taxon>
        <taxon>Olea</taxon>
    </lineage>
</organism>
<comment type="caution">
    <text evidence="2">The sequence shown here is derived from an EMBL/GenBank/DDBJ whole genome shotgun (WGS) entry which is preliminary data.</text>
</comment>
<gene>
    <name evidence="2" type="ORF">OLEA9_A011259</name>
</gene>
<keyword evidence="3" id="KW-1185">Reference proteome</keyword>
<dbReference type="EMBL" id="CACTIH010005720">
    <property type="protein sequence ID" value="CAA3000913.1"/>
    <property type="molecule type" value="Genomic_DNA"/>
</dbReference>
<dbReference type="AlphaFoldDB" id="A0A8S0T9R6"/>
<name>A0A8S0T9R6_OLEEU</name>
<feature type="compositionally biased region" description="Polar residues" evidence="1">
    <location>
        <begin position="139"/>
        <end position="149"/>
    </location>
</feature>
<feature type="compositionally biased region" description="Acidic residues" evidence="1">
    <location>
        <begin position="94"/>
        <end position="107"/>
    </location>
</feature>
<evidence type="ECO:0000313" key="3">
    <source>
        <dbReference type="Proteomes" id="UP000594638"/>
    </source>
</evidence>
<evidence type="ECO:0000256" key="1">
    <source>
        <dbReference type="SAM" id="MobiDB-lite"/>
    </source>
</evidence>
<reference evidence="2 3" key="1">
    <citation type="submission" date="2019-12" db="EMBL/GenBank/DDBJ databases">
        <authorList>
            <person name="Alioto T."/>
            <person name="Alioto T."/>
            <person name="Gomez Garrido J."/>
        </authorList>
    </citation>
    <scope>NUCLEOTIDE SEQUENCE [LARGE SCALE GENOMIC DNA]</scope>
</reference>
<sequence>MMNNLDDRLRAYFLDSYLGFLANVPEIQFSAQLIQALVCQGIHCDPLSYIANLVPFSDLPVQFLDDLARSVVGPQFHDAAPASGENEGSAAGDEHDDESGVGAEDDETSVRDNHQTPKDNGDDGSKADDSGESGRDPSSKTGASDSKDE</sequence>
<evidence type="ECO:0000313" key="2">
    <source>
        <dbReference type="EMBL" id="CAA3000913.1"/>
    </source>
</evidence>
<dbReference type="Gramene" id="OE9A011259T1">
    <property type="protein sequence ID" value="OE9A011259C1"/>
    <property type="gene ID" value="OE9A011259"/>
</dbReference>
<dbReference type="Proteomes" id="UP000594638">
    <property type="component" value="Unassembled WGS sequence"/>
</dbReference>